<feature type="region of interest" description="Disordered" evidence="2">
    <location>
        <begin position="273"/>
        <end position="305"/>
    </location>
</feature>
<reference evidence="4" key="1">
    <citation type="submission" date="2025-08" db="UniProtKB">
        <authorList>
            <consortium name="Ensembl"/>
        </authorList>
    </citation>
    <scope>IDENTIFICATION</scope>
</reference>
<keyword evidence="1" id="KW-0862">Zinc</keyword>
<dbReference type="InterPro" id="IPR032567">
    <property type="entry name" value="RTL1-rel"/>
</dbReference>
<evidence type="ECO:0000313" key="5">
    <source>
        <dbReference type="Proteomes" id="UP000694548"/>
    </source>
</evidence>
<keyword evidence="1" id="KW-0863">Zinc-finger</keyword>
<dbReference type="AlphaFoldDB" id="A0A8C6NZP8"/>
<dbReference type="Pfam" id="PF16297">
    <property type="entry name" value="DUF4939"/>
    <property type="match status" value="1"/>
</dbReference>
<reference evidence="4" key="2">
    <citation type="submission" date="2025-09" db="UniProtKB">
        <authorList>
            <consortium name="Ensembl"/>
        </authorList>
    </citation>
    <scope>IDENTIFICATION</scope>
</reference>
<dbReference type="Gene3D" id="4.10.60.10">
    <property type="entry name" value="Zinc finger, CCHC-type"/>
    <property type="match status" value="1"/>
</dbReference>
<dbReference type="InterPro" id="IPR032549">
    <property type="entry name" value="DUF4939"/>
</dbReference>
<evidence type="ECO:0000313" key="4">
    <source>
        <dbReference type="Ensembl" id="ENSNFUP00015036165.1"/>
    </source>
</evidence>
<dbReference type="SMART" id="SM00343">
    <property type="entry name" value="ZnF_C2HC"/>
    <property type="match status" value="1"/>
</dbReference>
<dbReference type="PANTHER" id="PTHR15503:SF22">
    <property type="entry name" value="TRANSPOSON TY3-I GAG POLYPROTEIN"/>
    <property type="match status" value="1"/>
</dbReference>
<organism evidence="4 5">
    <name type="scientific">Nothobranchius furzeri</name>
    <name type="common">Turquoise killifish</name>
    <dbReference type="NCBI Taxonomy" id="105023"/>
    <lineage>
        <taxon>Eukaryota</taxon>
        <taxon>Metazoa</taxon>
        <taxon>Chordata</taxon>
        <taxon>Craniata</taxon>
        <taxon>Vertebrata</taxon>
        <taxon>Euteleostomi</taxon>
        <taxon>Actinopterygii</taxon>
        <taxon>Neopterygii</taxon>
        <taxon>Teleostei</taxon>
        <taxon>Neoteleostei</taxon>
        <taxon>Acanthomorphata</taxon>
        <taxon>Ovalentaria</taxon>
        <taxon>Atherinomorphae</taxon>
        <taxon>Cyprinodontiformes</taxon>
        <taxon>Nothobranchiidae</taxon>
        <taxon>Nothobranchius</taxon>
    </lineage>
</organism>
<feature type="region of interest" description="Disordered" evidence="2">
    <location>
        <begin position="1"/>
        <end position="22"/>
    </location>
</feature>
<sequence>MSWVRCLPPNMTESSGQNTNPADAALTNFSHRLSQQEQAIPQLMEQLTAANARYQHLEGLVQQIHDRLSQQPTRPTLAEPQPSVLFAPAAPGPVHTEMNHFRLASSPPAVTYSGEFEDCRSFLLQCYLAFERSPGAFSLDSVKISYVIGLLGGRALRWAEAKNHNDSFLTGSYAEFLSAFTLTFGVTESLADTRKQLWTFSQGRRSVAEITSWNEDALIAVFSEALNDRICDQLALCPEPRSLDVLMRLAISIDRRHQELKQPSARFSEAQISDRSRLAVQRSPPESHASEEPMQMGRNRLSQEERQHQFRSGLCMYCGEPGHFARRCPLLKGTISPVPTSSSSSPL</sequence>
<feature type="compositionally biased region" description="Polar residues" evidence="2">
    <location>
        <begin position="11"/>
        <end position="22"/>
    </location>
</feature>
<dbReference type="Ensembl" id="ENSNFUT00015037764.1">
    <property type="protein sequence ID" value="ENSNFUP00015036165.1"/>
    <property type="gene ID" value="ENSNFUG00015017529.1"/>
</dbReference>
<dbReference type="PANTHER" id="PTHR15503">
    <property type="entry name" value="LDOC1 RELATED"/>
    <property type="match status" value="1"/>
</dbReference>
<keyword evidence="1" id="KW-0479">Metal-binding</keyword>
<keyword evidence="5" id="KW-1185">Reference proteome</keyword>
<evidence type="ECO:0000256" key="2">
    <source>
        <dbReference type="SAM" id="MobiDB-lite"/>
    </source>
</evidence>
<name>A0A8C6NZP8_NOTFU</name>
<proteinExistence type="predicted"/>
<dbReference type="SUPFAM" id="SSF57756">
    <property type="entry name" value="Retrovirus zinc finger-like domains"/>
    <property type="match status" value="1"/>
</dbReference>
<dbReference type="InterPro" id="IPR036875">
    <property type="entry name" value="Znf_CCHC_sf"/>
</dbReference>
<feature type="domain" description="CCHC-type" evidence="3">
    <location>
        <begin position="315"/>
        <end position="329"/>
    </location>
</feature>
<evidence type="ECO:0000256" key="1">
    <source>
        <dbReference type="PROSITE-ProRule" id="PRU00047"/>
    </source>
</evidence>
<dbReference type="GO" id="GO:0003676">
    <property type="term" value="F:nucleic acid binding"/>
    <property type="evidence" value="ECO:0007669"/>
    <property type="project" value="InterPro"/>
</dbReference>
<evidence type="ECO:0000259" key="3">
    <source>
        <dbReference type="PROSITE" id="PS50158"/>
    </source>
</evidence>
<dbReference type="Pfam" id="PF00098">
    <property type="entry name" value="zf-CCHC"/>
    <property type="match status" value="1"/>
</dbReference>
<dbReference type="GO" id="GO:0008270">
    <property type="term" value="F:zinc ion binding"/>
    <property type="evidence" value="ECO:0007669"/>
    <property type="project" value="UniProtKB-KW"/>
</dbReference>
<dbReference type="Proteomes" id="UP000694548">
    <property type="component" value="Unassembled WGS sequence"/>
</dbReference>
<dbReference type="InterPro" id="IPR001878">
    <property type="entry name" value="Znf_CCHC"/>
</dbReference>
<protein>
    <recommendedName>
        <fullName evidence="3">CCHC-type domain-containing protein</fullName>
    </recommendedName>
</protein>
<dbReference type="PROSITE" id="PS50158">
    <property type="entry name" value="ZF_CCHC"/>
    <property type="match status" value="1"/>
</dbReference>
<dbReference type="GeneTree" id="ENSGT00950000183173"/>
<accession>A0A8C6NZP8</accession>